<protein>
    <recommendedName>
        <fullName evidence="8">tRNA-specific adenosine deaminase</fullName>
        <ecNumber evidence="8">3.5.4.33</ecNumber>
    </recommendedName>
</protein>
<dbReference type="GO" id="GO:0052717">
    <property type="term" value="F:tRNA-specific adenosine-34 deaminase activity"/>
    <property type="evidence" value="ECO:0007669"/>
    <property type="project" value="UniProtKB-UniRule"/>
</dbReference>
<dbReference type="InterPro" id="IPR002125">
    <property type="entry name" value="CMP_dCMP_dom"/>
</dbReference>
<evidence type="ECO:0000256" key="3">
    <source>
        <dbReference type="ARBA" id="ARBA00022694"/>
    </source>
</evidence>
<comment type="function">
    <text evidence="8">Catalyzes the deamination of adenosine to inosine at the wobble position 34 of tRNA(Arg2).</text>
</comment>
<dbReference type="SUPFAM" id="SSF53927">
    <property type="entry name" value="Cytidine deaminase-like"/>
    <property type="match status" value="1"/>
</dbReference>
<accession>A0A5N0TDY6</accession>
<feature type="binding site" evidence="8">
    <location>
        <position position="54"/>
    </location>
    <ligand>
        <name>Zn(2+)</name>
        <dbReference type="ChEBI" id="CHEBI:29105"/>
        <note>catalytic</note>
    </ligand>
</feature>
<organism evidence="11 12">
    <name type="scientific">Marinihelvus fidelis</name>
    <dbReference type="NCBI Taxonomy" id="2613842"/>
    <lineage>
        <taxon>Bacteria</taxon>
        <taxon>Pseudomonadati</taxon>
        <taxon>Pseudomonadota</taxon>
        <taxon>Gammaproteobacteria</taxon>
        <taxon>Chromatiales</taxon>
        <taxon>Wenzhouxiangellaceae</taxon>
        <taxon>Marinihelvus</taxon>
    </lineage>
</organism>
<comment type="catalytic activity">
    <reaction evidence="7 8">
        <text>adenosine(34) in tRNA + H2O + H(+) = inosine(34) in tRNA + NH4(+)</text>
        <dbReference type="Rhea" id="RHEA:43168"/>
        <dbReference type="Rhea" id="RHEA-COMP:10373"/>
        <dbReference type="Rhea" id="RHEA-COMP:10374"/>
        <dbReference type="ChEBI" id="CHEBI:15377"/>
        <dbReference type="ChEBI" id="CHEBI:15378"/>
        <dbReference type="ChEBI" id="CHEBI:28938"/>
        <dbReference type="ChEBI" id="CHEBI:74411"/>
        <dbReference type="ChEBI" id="CHEBI:82852"/>
        <dbReference type="EC" id="3.5.4.33"/>
    </reaction>
</comment>
<evidence type="ECO:0000256" key="7">
    <source>
        <dbReference type="ARBA" id="ARBA00048045"/>
    </source>
</evidence>
<reference evidence="11 12" key="1">
    <citation type="submission" date="2019-09" db="EMBL/GenBank/DDBJ databases">
        <title>Wenzhouxiangella sp. Genome sequencing and assembly.</title>
        <authorList>
            <person name="Zhang R."/>
        </authorList>
    </citation>
    <scope>NUCLEOTIDE SEQUENCE [LARGE SCALE GENOMIC DNA]</scope>
    <source>
        <strain evidence="11 12">W260</strain>
    </source>
</reference>
<dbReference type="PROSITE" id="PS00903">
    <property type="entry name" value="CYT_DCMP_DEAMINASES_1"/>
    <property type="match status" value="1"/>
</dbReference>
<evidence type="ECO:0000256" key="2">
    <source>
        <dbReference type="ARBA" id="ARBA00011738"/>
    </source>
</evidence>
<dbReference type="InterPro" id="IPR016193">
    <property type="entry name" value="Cytidine_deaminase-like"/>
</dbReference>
<evidence type="ECO:0000256" key="8">
    <source>
        <dbReference type="HAMAP-Rule" id="MF_00972"/>
    </source>
</evidence>
<evidence type="ECO:0000259" key="10">
    <source>
        <dbReference type="PROSITE" id="PS51747"/>
    </source>
</evidence>
<evidence type="ECO:0000256" key="5">
    <source>
        <dbReference type="ARBA" id="ARBA00022801"/>
    </source>
</evidence>
<evidence type="ECO:0000313" key="12">
    <source>
        <dbReference type="Proteomes" id="UP000325372"/>
    </source>
</evidence>
<comment type="similarity">
    <text evidence="1">Belongs to the cytidine and deoxycytidylate deaminase family. ADAT2 subfamily.</text>
</comment>
<evidence type="ECO:0000313" key="11">
    <source>
        <dbReference type="EMBL" id="KAA9133252.1"/>
    </source>
</evidence>
<dbReference type="AlphaFoldDB" id="A0A5N0TDY6"/>
<feature type="region of interest" description="Disordered" evidence="9">
    <location>
        <begin position="158"/>
        <end position="190"/>
    </location>
</feature>
<evidence type="ECO:0000256" key="4">
    <source>
        <dbReference type="ARBA" id="ARBA00022723"/>
    </source>
</evidence>
<keyword evidence="3 8" id="KW-0819">tRNA processing</keyword>
<name>A0A5N0TDY6_9GAMM</name>
<dbReference type="Proteomes" id="UP000325372">
    <property type="component" value="Unassembled WGS sequence"/>
</dbReference>
<dbReference type="GO" id="GO:0002100">
    <property type="term" value="P:tRNA wobble adenosine to inosine editing"/>
    <property type="evidence" value="ECO:0007669"/>
    <property type="project" value="UniProtKB-UniRule"/>
</dbReference>
<dbReference type="FunFam" id="3.40.140.10:FF:000005">
    <property type="entry name" value="tRNA-specific adenosine deaminase"/>
    <property type="match status" value="1"/>
</dbReference>
<dbReference type="Gene3D" id="3.40.140.10">
    <property type="entry name" value="Cytidine Deaminase, domain 2"/>
    <property type="match status" value="1"/>
</dbReference>
<dbReference type="PANTHER" id="PTHR11079:SF202">
    <property type="entry name" value="TRNA-SPECIFIC ADENOSINE DEAMINASE"/>
    <property type="match status" value="1"/>
</dbReference>
<keyword evidence="12" id="KW-1185">Reference proteome</keyword>
<dbReference type="CDD" id="cd01285">
    <property type="entry name" value="nucleoside_deaminase"/>
    <property type="match status" value="1"/>
</dbReference>
<feature type="binding site" evidence="8">
    <location>
        <position position="87"/>
    </location>
    <ligand>
        <name>Zn(2+)</name>
        <dbReference type="ChEBI" id="CHEBI:29105"/>
        <note>catalytic</note>
    </ligand>
</feature>
<dbReference type="EC" id="3.5.4.33" evidence="8"/>
<keyword evidence="5 8" id="KW-0378">Hydrolase</keyword>
<dbReference type="InterPro" id="IPR016192">
    <property type="entry name" value="APOBEC/CMP_deaminase_Zn-bd"/>
</dbReference>
<dbReference type="EMBL" id="VYXP01000002">
    <property type="protein sequence ID" value="KAA9133252.1"/>
    <property type="molecule type" value="Genomic_DNA"/>
</dbReference>
<evidence type="ECO:0000256" key="9">
    <source>
        <dbReference type="SAM" id="MobiDB-lite"/>
    </source>
</evidence>
<dbReference type="HAMAP" id="MF_00972">
    <property type="entry name" value="tRNA_aden_deaminase"/>
    <property type="match status" value="1"/>
</dbReference>
<evidence type="ECO:0000256" key="1">
    <source>
        <dbReference type="ARBA" id="ARBA00010669"/>
    </source>
</evidence>
<gene>
    <name evidence="8 11" type="primary">tadA</name>
    <name evidence="11" type="ORF">F3N42_02535</name>
</gene>
<comment type="subunit">
    <text evidence="2 8">Homodimer.</text>
</comment>
<comment type="caution">
    <text evidence="11">The sequence shown here is derived from an EMBL/GenBank/DDBJ whole genome shotgun (WGS) entry which is preliminary data.</text>
</comment>
<feature type="domain" description="CMP/dCMP-type deaminase" evidence="10">
    <location>
        <begin position="3"/>
        <end position="115"/>
    </location>
</feature>
<sequence>MTPGDEQWMREAMALARLAESEGEVPVGAVVVQDGEVVGRGWNRTIGLNDPSAHAEIMAMREAGRALGNYRLPGCELYVTLEPCCMCAGAIVHARVARVVFAAPDPKTGAAGGAFDLLPHPQHNHQLIVEGGLLEDESAALLRGFFRARRGGGAALAVEDDSAGSADPGVEPEAQQVEAGDAQDAENRQP</sequence>
<dbReference type="GO" id="GO:0008270">
    <property type="term" value="F:zinc ion binding"/>
    <property type="evidence" value="ECO:0007669"/>
    <property type="project" value="UniProtKB-UniRule"/>
</dbReference>
<keyword evidence="6 8" id="KW-0862">Zinc</keyword>
<proteinExistence type="inferred from homology"/>
<comment type="cofactor">
    <cofactor evidence="8">
        <name>Zn(2+)</name>
        <dbReference type="ChEBI" id="CHEBI:29105"/>
    </cofactor>
    <text evidence="8">Binds 1 zinc ion per subunit.</text>
</comment>
<dbReference type="InterPro" id="IPR028883">
    <property type="entry name" value="tRNA_aden_deaminase"/>
</dbReference>
<feature type="binding site" evidence="8">
    <location>
        <position position="84"/>
    </location>
    <ligand>
        <name>Zn(2+)</name>
        <dbReference type="ChEBI" id="CHEBI:29105"/>
        <note>catalytic</note>
    </ligand>
</feature>
<dbReference type="RefSeq" id="WP_150862810.1">
    <property type="nucleotide sequence ID" value="NZ_VYXP01000002.1"/>
</dbReference>
<dbReference type="Pfam" id="PF00383">
    <property type="entry name" value="dCMP_cyt_deam_1"/>
    <property type="match status" value="1"/>
</dbReference>
<keyword evidence="4 8" id="KW-0479">Metal-binding</keyword>
<dbReference type="PROSITE" id="PS51747">
    <property type="entry name" value="CYT_DCMP_DEAMINASES_2"/>
    <property type="match status" value="1"/>
</dbReference>
<feature type="active site" description="Proton donor" evidence="8">
    <location>
        <position position="56"/>
    </location>
</feature>
<dbReference type="NCBIfam" id="NF008113">
    <property type="entry name" value="PRK10860.1"/>
    <property type="match status" value="1"/>
</dbReference>
<evidence type="ECO:0000256" key="6">
    <source>
        <dbReference type="ARBA" id="ARBA00022833"/>
    </source>
</evidence>
<dbReference type="PANTHER" id="PTHR11079">
    <property type="entry name" value="CYTOSINE DEAMINASE FAMILY MEMBER"/>
    <property type="match status" value="1"/>
</dbReference>